<proteinExistence type="predicted"/>
<dbReference type="AlphaFoldDB" id="A0A5M6CET7"/>
<gene>
    <name evidence="2" type="ORF">F0919_14200</name>
</gene>
<reference evidence="2 3" key="1">
    <citation type="submission" date="2019-09" db="EMBL/GenBank/DDBJ databases">
        <title>Genome sequence and assembly of Taibaiella sp.</title>
        <authorList>
            <person name="Chhetri G."/>
        </authorList>
    </citation>
    <scope>NUCLEOTIDE SEQUENCE [LARGE SCALE GENOMIC DNA]</scope>
    <source>
        <strain evidence="2 3">KVB11</strain>
    </source>
</reference>
<dbReference type="EMBL" id="VWSH01000003">
    <property type="protein sequence ID" value="KAA5533684.1"/>
    <property type="molecule type" value="Genomic_DNA"/>
</dbReference>
<keyword evidence="1" id="KW-0812">Transmembrane</keyword>
<dbReference type="RefSeq" id="WP_150033431.1">
    <property type="nucleotide sequence ID" value="NZ_VWSH01000003.1"/>
</dbReference>
<evidence type="ECO:0000256" key="1">
    <source>
        <dbReference type="SAM" id="Phobius"/>
    </source>
</evidence>
<keyword evidence="3" id="KW-1185">Reference proteome</keyword>
<feature type="transmembrane region" description="Helical" evidence="1">
    <location>
        <begin position="21"/>
        <end position="45"/>
    </location>
</feature>
<name>A0A5M6CET7_9BACT</name>
<protein>
    <submittedName>
        <fullName evidence="2">Uncharacterized protein</fullName>
    </submittedName>
</protein>
<dbReference type="Proteomes" id="UP000323632">
    <property type="component" value="Unassembled WGS sequence"/>
</dbReference>
<evidence type="ECO:0000313" key="2">
    <source>
        <dbReference type="EMBL" id="KAA5533684.1"/>
    </source>
</evidence>
<comment type="caution">
    <text evidence="2">The sequence shown here is derived from an EMBL/GenBank/DDBJ whole genome shotgun (WGS) entry which is preliminary data.</text>
</comment>
<organism evidence="2 3">
    <name type="scientific">Taibaiella lutea</name>
    <dbReference type="NCBI Taxonomy" id="2608001"/>
    <lineage>
        <taxon>Bacteria</taxon>
        <taxon>Pseudomonadati</taxon>
        <taxon>Bacteroidota</taxon>
        <taxon>Chitinophagia</taxon>
        <taxon>Chitinophagales</taxon>
        <taxon>Chitinophagaceae</taxon>
        <taxon>Taibaiella</taxon>
    </lineage>
</organism>
<sequence>MLAREEKYIYDWETTRGKGKWQYILLNTFVWATLLTVIIKLFKIVLSTKFSIQSFSQTFLNTSFLFFWLKFVGGVFLYSLLMWHLSYKKYKELKQKQIAQILEKADALVENMI</sequence>
<keyword evidence="1" id="KW-0472">Membrane</keyword>
<feature type="transmembrane region" description="Helical" evidence="1">
    <location>
        <begin position="65"/>
        <end position="87"/>
    </location>
</feature>
<accession>A0A5M6CET7</accession>
<evidence type="ECO:0000313" key="3">
    <source>
        <dbReference type="Proteomes" id="UP000323632"/>
    </source>
</evidence>
<keyword evidence="1" id="KW-1133">Transmembrane helix</keyword>